<dbReference type="InterPro" id="IPR050206">
    <property type="entry name" value="FtsK/SpoIIIE/SftA"/>
</dbReference>
<dbReference type="InterPro" id="IPR027417">
    <property type="entry name" value="P-loop_NTPase"/>
</dbReference>
<evidence type="ECO:0000313" key="6">
    <source>
        <dbReference type="Proteomes" id="UP000033862"/>
    </source>
</evidence>
<dbReference type="Proteomes" id="UP000033862">
    <property type="component" value="Unassembled WGS sequence"/>
</dbReference>
<evidence type="ECO:0000313" key="5">
    <source>
        <dbReference type="EMBL" id="KKQ90579.1"/>
    </source>
</evidence>
<proteinExistence type="predicted"/>
<feature type="domain" description="FtsK gamma" evidence="4">
    <location>
        <begin position="135"/>
        <end position="200"/>
    </location>
</feature>
<dbReference type="InterPro" id="IPR036390">
    <property type="entry name" value="WH_DNA-bd_sf"/>
</dbReference>
<name>A0A0G0NXG2_9BACT</name>
<dbReference type="PANTHER" id="PTHR22683">
    <property type="entry name" value="SPORULATION PROTEIN RELATED"/>
    <property type="match status" value="1"/>
</dbReference>
<dbReference type="Pfam" id="PF09397">
    <property type="entry name" value="FtsK_gamma"/>
    <property type="match status" value="1"/>
</dbReference>
<evidence type="ECO:0000256" key="3">
    <source>
        <dbReference type="SAM" id="MobiDB-lite"/>
    </source>
</evidence>
<dbReference type="SUPFAM" id="SSF46785">
    <property type="entry name" value="Winged helix' DNA-binding domain"/>
    <property type="match status" value="1"/>
</dbReference>
<keyword evidence="2" id="KW-0067">ATP-binding</keyword>
<organism evidence="5 6">
    <name type="scientific">Berkelbacteria bacterium GW2011_GWA1_39_10</name>
    <dbReference type="NCBI Taxonomy" id="1618332"/>
    <lineage>
        <taxon>Bacteria</taxon>
        <taxon>Candidatus Berkelbacteria</taxon>
    </lineage>
</organism>
<gene>
    <name evidence="5" type="ORF">UT15_C0009G0010</name>
</gene>
<keyword evidence="1" id="KW-0547">Nucleotide-binding</keyword>
<evidence type="ECO:0000256" key="1">
    <source>
        <dbReference type="ARBA" id="ARBA00022741"/>
    </source>
</evidence>
<sequence>MAQAANEVEGAIVRLAQMARATGIHLVVATQRPSVDVITGLIKANITNRIAFAVASQIDSRTILDLAGAERLLGNGDMLYIGNDLGKPKRVQGVLVTDKEVTKITEFLKNAGPANYDEAILNYRTGSERGVSGELMAEDELYSDAKETVVMAGKASASLLQRRLRVGYARAARLLDMLEQEGIIGPPDGAKPRDVMMDPMSFDHERAQATTPMNVGTNSHTRFPRPFEPNRPSYPPPKPPYQSNENQGGQYPGQPPPENYQ</sequence>
<dbReference type="GO" id="GO:0003677">
    <property type="term" value="F:DNA binding"/>
    <property type="evidence" value="ECO:0007669"/>
    <property type="project" value="InterPro"/>
</dbReference>
<dbReference type="PANTHER" id="PTHR22683:SF41">
    <property type="entry name" value="DNA TRANSLOCASE FTSK"/>
    <property type="match status" value="1"/>
</dbReference>
<dbReference type="STRING" id="1618332.UT15_C0009G0010"/>
<evidence type="ECO:0000256" key="2">
    <source>
        <dbReference type="ARBA" id="ARBA00022840"/>
    </source>
</evidence>
<protein>
    <submittedName>
        <fullName evidence="5">Cell division FtsK/SpoIIIE</fullName>
    </submittedName>
</protein>
<comment type="caution">
    <text evidence="5">The sequence shown here is derived from an EMBL/GenBank/DDBJ whole genome shotgun (WGS) entry which is preliminary data.</text>
</comment>
<dbReference type="PATRIC" id="fig|1618332.3.peg.299"/>
<reference evidence="5 6" key="1">
    <citation type="journal article" date="2015" name="Nature">
        <title>rRNA introns, odd ribosomes, and small enigmatic genomes across a large radiation of phyla.</title>
        <authorList>
            <person name="Brown C.T."/>
            <person name="Hug L.A."/>
            <person name="Thomas B.C."/>
            <person name="Sharon I."/>
            <person name="Castelle C.J."/>
            <person name="Singh A."/>
            <person name="Wilkins M.J."/>
            <person name="Williams K.H."/>
            <person name="Banfield J.F."/>
        </authorList>
    </citation>
    <scope>NUCLEOTIDE SEQUENCE [LARGE SCALE GENOMIC DNA]</scope>
</reference>
<dbReference type="InterPro" id="IPR018541">
    <property type="entry name" value="Ftsk_gamma"/>
</dbReference>
<dbReference type="Pfam" id="PF01580">
    <property type="entry name" value="FtsK_SpoIIIE"/>
    <property type="match status" value="1"/>
</dbReference>
<dbReference type="SUPFAM" id="SSF52540">
    <property type="entry name" value="P-loop containing nucleoside triphosphate hydrolases"/>
    <property type="match status" value="1"/>
</dbReference>
<dbReference type="Gene3D" id="1.10.10.10">
    <property type="entry name" value="Winged helix-like DNA-binding domain superfamily/Winged helix DNA-binding domain"/>
    <property type="match status" value="1"/>
</dbReference>
<dbReference type="AlphaFoldDB" id="A0A0G0NXG2"/>
<dbReference type="InterPro" id="IPR002543">
    <property type="entry name" value="FtsK_dom"/>
</dbReference>
<keyword evidence="5" id="KW-0131">Cell cycle</keyword>
<dbReference type="GO" id="GO:0005524">
    <property type="term" value="F:ATP binding"/>
    <property type="evidence" value="ECO:0007669"/>
    <property type="project" value="UniProtKB-KW"/>
</dbReference>
<dbReference type="EMBL" id="LBVS01000009">
    <property type="protein sequence ID" value="KKQ90579.1"/>
    <property type="molecule type" value="Genomic_DNA"/>
</dbReference>
<dbReference type="InterPro" id="IPR036388">
    <property type="entry name" value="WH-like_DNA-bd_sf"/>
</dbReference>
<dbReference type="SMART" id="SM00843">
    <property type="entry name" value="Ftsk_gamma"/>
    <property type="match status" value="1"/>
</dbReference>
<keyword evidence="5" id="KW-0132">Cell division</keyword>
<dbReference type="Gene3D" id="3.40.50.300">
    <property type="entry name" value="P-loop containing nucleotide triphosphate hydrolases"/>
    <property type="match status" value="1"/>
</dbReference>
<dbReference type="GO" id="GO:0051301">
    <property type="term" value="P:cell division"/>
    <property type="evidence" value="ECO:0007669"/>
    <property type="project" value="UniProtKB-KW"/>
</dbReference>
<feature type="compositionally biased region" description="Pro residues" evidence="3">
    <location>
        <begin position="226"/>
        <end position="240"/>
    </location>
</feature>
<evidence type="ECO:0000259" key="4">
    <source>
        <dbReference type="SMART" id="SM00843"/>
    </source>
</evidence>
<feature type="compositionally biased region" description="Polar residues" evidence="3">
    <location>
        <begin position="209"/>
        <end position="221"/>
    </location>
</feature>
<accession>A0A0G0NXG2</accession>
<feature type="region of interest" description="Disordered" evidence="3">
    <location>
        <begin position="209"/>
        <end position="261"/>
    </location>
</feature>